<organism evidence="1">
    <name type="scientific">marine metagenome</name>
    <dbReference type="NCBI Taxonomy" id="408172"/>
    <lineage>
        <taxon>unclassified sequences</taxon>
        <taxon>metagenomes</taxon>
        <taxon>ecological metagenomes</taxon>
    </lineage>
</organism>
<dbReference type="AlphaFoldDB" id="A0A381ZGB3"/>
<proteinExistence type="predicted"/>
<feature type="non-terminal residue" evidence="1">
    <location>
        <position position="439"/>
    </location>
</feature>
<accession>A0A381ZGB3</accession>
<name>A0A381ZGB3_9ZZZZ</name>
<gene>
    <name evidence="1" type="ORF">METZ01_LOCUS141018</name>
</gene>
<evidence type="ECO:0000313" key="1">
    <source>
        <dbReference type="EMBL" id="SVA88164.1"/>
    </source>
</evidence>
<reference evidence="1" key="1">
    <citation type="submission" date="2018-05" db="EMBL/GenBank/DDBJ databases">
        <authorList>
            <person name="Lanie J.A."/>
            <person name="Ng W.-L."/>
            <person name="Kazmierczak K.M."/>
            <person name="Andrzejewski T.M."/>
            <person name="Davidsen T.M."/>
            <person name="Wayne K.J."/>
            <person name="Tettelin H."/>
            <person name="Glass J.I."/>
            <person name="Rusch D."/>
            <person name="Podicherti R."/>
            <person name="Tsui H.-C.T."/>
            <person name="Winkler M.E."/>
        </authorList>
    </citation>
    <scope>NUCLEOTIDE SEQUENCE</scope>
</reference>
<protein>
    <submittedName>
        <fullName evidence="1">Uncharacterized protein</fullName>
    </submittedName>
</protein>
<sequence length="439" mass="46556">MAQVARISGPLLAANLKRTQGNLAVDTDLLYIGHLTGKVGIKKSSPGTELDIFGQSRANDFRSDTLTGGNLKVDTTGITAITGDIILDSAGTIHTDELHTNNLTFNDNYIGSLANSNIVLDPNGSGTVNFPSTTIHGNVDATGNITIPGNITVGGTINLGDQPTDTIDFDFLDLTQDFVPHTTAGAYNLGSTTNVWDDVTTGRARIGDIEIDESFIQNTTTNNDLTFRASGTGSVIMHDITINGHNIITPADLVLQPGNESITLNSTGALRVPDGTEAQRTSLNRDVRYNTTTNFFELFSTAYTPLRGIWSENRQTYVLANASNDFSFVTNGVTNTTLSSTGLTTNKLISQSNVSIDGNTISTATLNAAMTLTATGTVNIANFEFDTNTIHNTIAQAFKLSKTGSTGYVMFDSVHGTVIPAGSTAQRPTGIIGQTRFNT</sequence>
<dbReference type="EMBL" id="UINC01021171">
    <property type="protein sequence ID" value="SVA88164.1"/>
    <property type="molecule type" value="Genomic_DNA"/>
</dbReference>